<name>A0ABT3WXN7_9BACL</name>
<dbReference type="Proteomes" id="UP001208017">
    <property type="component" value="Unassembled WGS sequence"/>
</dbReference>
<sequence>MWLRHDAECGMEVWSWIERQVIAQVEQLYGVKFPREYVEVAVEHHGAAVLPNTFDVEKYGEAVFNRFLSYDASKPTYIVGVYEGIEERLVEGVYPFASDAFGNFICFDYRQQEDLTQPAIVFWEHEAASEDPERAIYPVARSIADLIDCLYEIEDER</sequence>
<dbReference type="RefSeq" id="WP_267150981.1">
    <property type="nucleotide sequence ID" value="NZ_JAPMLT010000002.1"/>
</dbReference>
<dbReference type="InterPro" id="IPR037883">
    <property type="entry name" value="Knr4/Smi1-like_sf"/>
</dbReference>
<proteinExistence type="predicted"/>
<organism evidence="1 2">
    <name type="scientific">Tumebacillus lacus</name>
    <dbReference type="NCBI Taxonomy" id="2995335"/>
    <lineage>
        <taxon>Bacteria</taxon>
        <taxon>Bacillati</taxon>
        <taxon>Bacillota</taxon>
        <taxon>Bacilli</taxon>
        <taxon>Bacillales</taxon>
        <taxon>Alicyclobacillaceae</taxon>
        <taxon>Tumebacillus</taxon>
    </lineage>
</organism>
<protein>
    <submittedName>
        <fullName evidence="1">SMI1/KNR4 family protein</fullName>
    </submittedName>
</protein>
<comment type="caution">
    <text evidence="1">The sequence shown here is derived from an EMBL/GenBank/DDBJ whole genome shotgun (WGS) entry which is preliminary data.</text>
</comment>
<keyword evidence="2" id="KW-1185">Reference proteome</keyword>
<dbReference type="SUPFAM" id="SSF160631">
    <property type="entry name" value="SMI1/KNR4-like"/>
    <property type="match status" value="1"/>
</dbReference>
<dbReference type="Pfam" id="PF14568">
    <property type="entry name" value="SUKH_6"/>
    <property type="match status" value="1"/>
</dbReference>
<gene>
    <name evidence="1" type="ORF">OS242_05580</name>
</gene>
<evidence type="ECO:0000313" key="1">
    <source>
        <dbReference type="EMBL" id="MCX7569424.1"/>
    </source>
</evidence>
<evidence type="ECO:0000313" key="2">
    <source>
        <dbReference type="Proteomes" id="UP001208017"/>
    </source>
</evidence>
<reference evidence="1 2" key="1">
    <citation type="submission" date="2022-11" db="EMBL/GenBank/DDBJ databases">
        <title>Study of microbial diversity in lake waters.</title>
        <authorList>
            <person name="Zhang J."/>
        </authorList>
    </citation>
    <scope>NUCLEOTIDE SEQUENCE [LARGE SCALE GENOMIC DNA]</scope>
    <source>
        <strain evidence="1 2">DT12</strain>
    </source>
</reference>
<dbReference type="EMBL" id="JAPMLT010000002">
    <property type="protein sequence ID" value="MCX7569424.1"/>
    <property type="molecule type" value="Genomic_DNA"/>
</dbReference>
<accession>A0ABT3WXN7</accession>
<dbReference type="Gene3D" id="3.40.1580.10">
    <property type="entry name" value="SMI1/KNR4-like"/>
    <property type="match status" value="1"/>
</dbReference>